<dbReference type="EMBL" id="GGEC01027351">
    <property type="protein sequence ID" value="MBX07835.1"/>
    <property type="molecule type" value="Transcribed_RNA"/>
</dbReference>
<dbReference type="PANTHER" id="PTHR36066">
    <property type="entry name" value="TRANSCRIPTION FACTOR BHLH145"/>
    <property type="match status" value="1"/>
</dbReference>
<protein>
    <submittedName>
        <fullName evidence="1">Uncharacterized protein</fullName>
    </submittedName>
</protein>
<dbReference type="InterPro" id="IPR037546">
    <property type="entry name" value="SAC51-like"/>
</dbReference>
<organism evidence="1">
    <name type="scientific">Rhizophora mucronata</name>
    <name type="common">Asiatic mangrove</name>
    <dbReference type="NCBI Taxonomy" id="61149"/>
    <lineage>
        <taxon>Eukaryota</taxon>
        <taxon>Viridiplantae</taxon>
        <taxon>Streptophyta</taxon>
        <taxon>Embryophyta</taxon>
        <taxon>Tracheophyta</taxon>
        <taxon>Spermatophyta</taxon>
        <taxon>Magnoliopsida</taxon>
        <taxon>eudicotyledons</taxon>
        <taxon>Gunneridae</taxon>
        <taxon>Pentapetalae</taxon>
        <taxon>rosids</taxon>
        <taxon>fabids</taxon>
        <taxon>Malpighiales</taxon>
        <taxon>Rhizophoraceae</taxon>
        <taxon>Rhizophora</taxon>
    </lineage>
</organism>
<evidence type="ECO:0000313" key="1">
    <source>
        <dbReference type="EMBL" id="MBX07834.1"/>
    </source>
</evidence>
<dbReference type="EMBL" id="GGEC01027350">
    <property type="protein sequence ID" value="MBX07834.1"/>
    <property type="molecule type" value="Transcribed_RNA"/>
</dbReference>
<dbReference type="PANTHER" id="PTHR36066:SF8">
    <property type="entry name" value="TRANSCRIPTION FACTOR SAC51"/>
    <property type="match status" value="1"/>
</dbReference>
<dbReference type="AlphaFoldDB" id="A0A2P2KQ61"/>
<name>A0A2P2KQ61_RHIMU</name>
<proteinExistence type="predicted"/>
<sequence>MVKATDYIWCCPPHCTWQSPNLNGMNSMLEPLKQGCLSSTANLSPSTCMFSANPAMPGFAKVPCWKMWQRNEVYGLPHYLPPHFQNLLPVANPCPNENLSVFSSGLSVQAAPNTMPQCQKGFIIFDQSGNGMRVLFSPFNSTIPRQTMAATKPIFDYDLQKGKGAAGMEHMNLAKPMLQNVSDEKHLSCEGSEMHEDTEEINALLYSDGDGYDNYSDDDEVTSTGRSPFALGLNYGTQEHVNETTEEVALSDVPNKRQKLRDGGYKKPALADTASSVKVEGPNGYAESIGQIQGEEIVSNLENKQLKKDKIRAKLKFLKSIVPGAKDGDPTVGP</sequence>
<reference evidence="1" key="1">
    <citation type="submission" date="2018-02" db="EMBL/GenBank/DDBJ databases">
        <title>Rhizophora mucronata_Transcriptome.</title>
        <authorList>
            <person name="Meera S.P."/>
            <person name="Sreeshan A."/>
            <person name="Augustine A."/>
        </authorList>
    </citation>
    <scope>NUCLEOTIDE SEQUENCE</scope>
    <source>
        <tissue evidence="1">Leaf</tissue>
    </source>
</reference>
<dbReference type="EMBL" id="GGEC01027354">
    <property type="protein sequence ID" value="MBX07838.1"/>
    <property type="molecule type" value="Transcribed_RNA"/>
</dbReference>
<accession>A0A2P2KQ61</accession>